<sequence length="160" mass="17654">MRRAQPPTADAALRLDQQVCFALYSTSLALQKVYRPLLAPLGLTYPQYLVMLVLWEADGLRVIDIGARLQLDSATLTPLLKRLEVAGLVSRQRAEHDAREVLIELTEAGRALKSRARDVPAGVLAASGCPATELIQLRQELESLRQQLNQHLGHRAAAEN</sequence>
<keyword evidence="2" id="KW-0963">Cytoplasm</keyword>
<keyword evidence="3" id="KW-0805">Transcription regulation</keyword>
<evidence type="ECO:0000313" key="8">
    <source>
        <dbReference type="Proteomes" id="UP000613768"/>
    </source>
</evidence>
<dbReference type="InterPro" id="IPR000835">
    <property type="entry name" value="HTH_MarR-typ"/>
</dbReference>
<comment type="caution">
    <text evidence="7">The sequence shown here is derived from an EMBL/GenBank/DDBJ whole genome shotgun (WGS) entry which is preliminary data.</text>
</comment>
<dbReference type="SMART" id="SM00347">
    <property type="entry name" value="HTH_MARR"/>
    <property type="match status" value="1"/>
</dbReference>
<evidence type="ECO:0000313" key="7">
    <source>
        <dbReference type="EMBL" id="MBD8526124.1"/>
    </source>
</evidence>
<dbReference type="PRINTS" id="PR00598">
    <property type="entry name" value="HTHMARR"/>
</dbReference>
<dbReference type="InterPro" id="IPR055166">
    <property type="entry name" value="Transc_reg_Sar_Rot_HTH"/>
</dbReference>
<proteinExistence type="predicted"/>
<dbReference type="FunFam" id="1.10.10.10:FF:000163">
    <property type="entry name" value="MarR family transcriptional regulator"/>
    <property type="match status" value="1"/>
</dbReference>
<name>A0AAW3ZNB2_9GAMM</name>
<dbReference type="GO" id="GO:0005737">
    <property type="term" value="C:cytoplasm"/>
    <property type="evidence" value="ECO:0007669"/>
    <property type="project" value="UniProtKB-SubCell"/>
</dbReference>
<protein>
    <submittedName>
        <fullName evidence="7">MarR family transcriptional regulator</fullName>
    </submittedName>
</protein>
<dbReference type="GO" id="GO:0003677">
    <property type="term" value="F:DNA binding"/>
    <property type="evidence" value="ECO:0007669"/>
    <property type="project" value="UniProtKB-KW"/>
</dbReference>
<dbReference type="Proteomes" id="UP000613768">
    <property type="component" value="Unassembled WGS sequence"/>
</dbReference>
<dbReference type="InterPro" id="IPR036388">
    <property type="entry name" value="WH-like_DNA-bd_sf"/>
</dbReference>
<keyword evidence="4" id="KW-0238">DNA-binding</keyword>
<evidence type="ECO:0000256" key="3">
    <source>
        <dbReference type="ARBA" id="ARBA00023015"/>
    </source>
</evidence>
<dbReference type="SUPFAM" id="SSF46785">
    <property type="entry name" value="Winged helix' DNA-binding domain"/>
    <property type="match status" value="1"/>
</dbReference>
<evidence type="ECO:0000256" key="1">
    <source>
        <dbReference type="ARBA" id="ARBA00004496"/>
    </source>
</evidence>
<evidence type="ECO:0000259" key="6">
    <source>
        <dbReference type="PROSITE" id="PS50995"/>
    </source>
</evidence>
<accession>A0AAW3ZNB2</accession>
<dbReference type="Pfam" id="PF22381">
    <property type="entry name" value="Staph_reg_Sar_Rot"/>
    <property type="match status" value="1"/>
</dbReference>
<evidence type="ECO:0000256" key="2">
    <source>
        <dbReference type="ARBA" id="ARBA00022490"/>
    </source>
</evidence>
<dbReference type="GO" id="GO:0006950">
    <property type="term" value="P:response to stress"/>
    <property type="evidence" value="ECO:0007669"/>
    <property type="project" value="TreeGrafter"/>
</dbReference>
<dbReference type="AlphaFoldDB" id="A0AAW3ZNB2"/>
<dbReference type="EMBL" id="JACYTR010000017">
    <property type="protein sequence ID" value="MBD8526124.1"/>
    <property type="molecule type" value="Genomic_DNA"/>
</dbReference>
<organism evidence="7 8">
    <name type="scientific">Pseudomarimonas arenosa</name>
    <dbReference type="NCBI Taxonomy" id="2774145"/>
    <lineage>
        <taxon>Bacteria</taxon>
        <taxon>Pseudomonadati</taxon>
        <taxon>Pseudomonadota</taxon>
        <taxon>Gammaproteobacteria</taxon>
        <taxon>Lysobacterales</taxon>
        <taxon>Lysobacteraceae</taxon>
        <taxon>Pseudomarimonas</taxon>
    </lineage>
</organism>
<dbReference type="PANTHER" id="PTHR33164:SF5">
    <property type="entry name" value="ORGANIC HYDROPEROXIDE RESISTANCE TRANSCRIPTIONAL REGULATOR"/>
    <property type="match status" value="1"/>
</dbReference>
<gene>
    <name evidence="7" type="ORF">IFO71_10285</name>
</gene>
<reference evidence="7 8" key="1">
    <citation type="submission" date="2020-09" db="EMBL/GenBank/DDBJ databases">
        <title>Pseudoxanthomonas sp. CAU 1598 isolated from sand of Yaerae Beach.</title>
        <authorList>
            <person name="Kim W."/>
        </authorList>
    </citation>
    <scope>NUCLEOTIDE SEQUENCE [LARGE SCALE GENOMIC DNA]</scope>
    <source>
        <strain evidence="7 8">CAU 1598</strain>
    </source>
</reference>
<dbReference type="PANTHER" id="PTHR33164">
    <property type="entry name" value="TRANSCRIPTIONAL REGULATOR, MARR FAMILY"/>
    <property type="match status" value="1"/>
</dbReference>
<keyword evidence="8" id="KW-1185">Reference proteome</keyword>
<feature type="domain" description="HTH marR-type" evidence="6">
    <location>
        <begin position="16"/>
        <end position="153"/>
    </location>
</feature>
<dbReference type="Gene3D" id="1.10.10.10">
    <property type="entry name" value="Winged helix-like DNA-binding domain superfamily/Winged helix DNA-binding domain"/>
    <property type="match status" value="1"/>
</dbReference>
<comment type="subcellular location">
    <subcellularLocation>
        <location evidence="1">Cytoplasm</location>
    </subcellularLocation>
</comment>
<dbReference type="PROSITE" id="PS50995">
    <property type="entry name" value="HTH_MARR_2"/>
    <property type="match status" value="1"/>
</dbReference>
<dbReference type="InterPro" id="IPR039422">
    <property type="entry name" value="MarR/SlyA-like"/>
</dbReference>
<evidence type="ECO:0000256" key="4">
    <source>
        <dbReference type="ARBA" id="ARBA00023125"/>
    </source>
</evidence>
<dbReference type="GO" id="GO:0003700">
    <property type="term" value="F:DNA-binding transcription factor activity"/>
    <property type="evidence" value="ECO:0007669"/>
    <property type="project" value="InterPro"/>
</dbReference>
<dbReference type="InterPro" id="IPR036390">
    <property type="entry name" value="WH_DNA-bd_sf"/>
</dbReference>
<evidence type="ECO:0000256" key="5">
    <source>
        <dbReference type="ARBA" id="ARBA00023163"/>
    </source>
</evidence>
<keyword evidence="5" id="KW-0804">Transcription</keyword>
<dbReference type="RefSeq" id="WP_192029546.1">
    <property type="nucleotide sequence ID" value="NZ_JACYTR010000017.1"/>
</dbReference>